<dbReference type="OrthoDB" id="9777346at2"/>
<dbReference type="STRING" id="1400863.BN873_170004"/>
<dbReference type="Pfam" id="PF00534">
    <property type="entry name" value="Glycos_transf_1"/>
    <property type="match status" value="1"/>
</dbReference>
<reference evidence="5" key="1">
    <citation type="submission" date="2013-07" db="EMBL/GenBank/DDBJ databases">
        <authorList>
            <person name="McIlroy S."/>
        </authorList>
    </citation>
    <scope>NUCLEOTIDE SEQUENCE [LARGE SCALE GENOMIC DNA]</scope>
    <source>
        <strain evidence="5">Run_A_D11</strain>
    </source>
</reference>
<keyword evidence="2" id="KW-0808">Transferase</keyword>
<dbReference type="InterPro" id="IPR001296">
    <property type="entry name" value="Glyco_trans_1"/>
</dbReference>
<evidence type="ECO:0000256" key="2">
    <source>
        <dbReference type="ARBA" id="ARBA00022679"/>
    </source>
</evidence>
<evidence type="ECO:0000256" key="1">
    <source>
        <dbReference type="ARBA" id="ARBA00022676"/>
    </source>
</evidence>
<feature type="domain" description="Glycosyl transferase family 1" evidence="3">
    <location>
        <begin position="191"/>
        <end position="351"/>
    </location>
</feature>
<dbReference type="CDD" id="cd03820">
    <property type="entry name" value="GT4_AmsD-like"/>
    <property type="match status" value="1"/>
</dbReference>
<evidence type="ECO:0000259" key="3">
    <source>
        <dbReference type="Pfam" id="PF00534"/>
    </source>
</evidence>
<dbReference type="Gene3D" id="3.40.50.2000">
    <property type="entry name" value="Glycogen Phosphorylase B"/>
    <property type="match status" value="2"/>
</dbReference>
<keyword evidence="6" id="KW-1185">Reference proteome</keyword>
<protein>
    <recommendedName>
        <fullName evidence="7">Glycosyl transferase group 1</fullName>
    </recommendedName>
</protein>
<dbReference type="EMBL" id="CBTJ020000022">
    <property type="protein sequence ID" value="CDI01588.1"/>
    <property type="molecule type" value="Genomic_DNA"/>
</dbReference>
<evidence type="ECO:0000259" key="4">
    <source>
        <dbReference type="Pfam" id="PF13439"/>
    </source>
</evidence>
<proteinExistence type="predicted"/>
<evidence type="ECO:0000313" key="5">
    <source>
        <dbReference type="EMBL" id="CDI01588.1"/>
    </source>
</evidence>
<dbReference type="InterPro" id="IPR028098">
    <property type="entry name" value="Glyco_trans_4-like_N"/>
</dbReference>
<dbReference type="SUPFAM" id="SSF53756">
    <property type="entry name" value="UDP-Glycosyltransferase/glycogen phosphorylase"/>
    <property type="match status" value="1"/>
</dbReference>
<organism evidence="5 6">
    <name type="scientific">Candidatus Competibacter denitrificans Run_A_D11</name>
    <dbReference type="NCBI Taxonomy" id="1400863"/>
    <lineage>
        <taxon>Bacteria</taxon>
        <taxon>Pseudomonadati</taxon>
        <taxon>Pseudomonadota</taxon>
        <taxon>Gammaproteobacteria</taxon>
        <taxon>Candidatus Competibacteraceae</taxon>
        <taxon>Candidatus Competibacter</taxon>
    </lineage>
</organism>
<comment type="caution">
    <text evidence="5">The sequence shown here is derived from an EMBL/GenBank/DDBJ whole genome shotgun (WGS) entry which is preliminary data.</text>
</comment>
<dbReference type="AlphaFoldDB" id="W6MBZ9"/>
<dbReference type="PANTHER" id="PTHR12526:SF629">
    <property type="entry name" value="TEICHURONIC ACID BIOSYNTHESIS GLYCOSYLTRANSFERASE TUAH-RELATED"/>
    <property type="match status" value="1"/>
</dbReference>
<evidence type="ECO:0008006" key="7">
    <source>
        <dbReference type="Google" id="ProtNLM"/>
    </source>
</evidence>
<feature type="domain" description="Glycosyltransferase subfamily 4-like N-terminal" evidence="4">
    <location>
        <begin position="29"/>
        <end position="180"/>
    </location>
</feature>
<evidence type="ECO:0000313" key="6">
    <source>
        <dbReference type="Proteomes" id="UP000035760"/>
    </source>
</evidence>
<dbReference type="RefSeq" id="WP_048670861.1">
    <property type="nucleotide sequence ID" value="NZ_CBTJ020000022.1"/>
</dbReference>
<sequence>MLIAAEHAPVTSTHRLRLAVLLNDMNASGGIQRVAVNLVRELSERYDARLLSVEPLHKPVFHDPNLQLTSLNCLRRARGRLPYLAEMASIGLALHRYVREQRIDIVLAIWYDFACITALALPRSVLKIGCEHIAYEEAPRFWRAMRRLSYPRLDVVVGLTEADRPALAQLARTVRVIPNAAPLPSPSAGTQREKILLCVGHLIARKGLDRLLWALQKPLHDHPDWQLVFVGGGERGHTDWGYLDYLATLLKLLQLEGHVIIHPATQRIESWYRRASIYVMGSRQEGLPMVLIEAKSFGLPVVSFDCPTGPREIVRHGIDGFLIQDDDYAFSEAVSTLITDPQLWQRMSAAAVEDIGVRFSTATISQQWFSLIDGLLAERSGNRLVTVANSSS</sequence>
<gene>
    <name evidence="5" type="ORF">BN873_170004</name>
</gene>
<dbReference type="PANTHER" id="PTHR12526">
    <property type="entry name" value="GLYCOSYLTRANSFERASE"/>
    <property type="match status" value="1"/>
</dbReference>
<reference evidence="5" key="2">
    <citation type="submission" date="2014-03" db="EMBL/GenBank/DDBJ databases">
        <title>Candidatus Competibacter-lineage genomes retrieved from metagenomes reveal functional metabolic diversity.</title>
        <authorList>
            <person name="McIlroy S.J."/>
            <person name="Albertsen M."/>
            <person name="Andresen E.K."/>
            <person name="Saunders A.M."/>
            <person name="Kristiansen R."/>
            <person name="Stokholm-Bjerregaard M."/>
            <person name="Nielsen K.L."/>
            <person name="Nielsen P.H."/>
        </authorList>
    </citation>
    <scope>NUCLEOTIDE SEQUENCE</scope>
    <source>
        <strain evidence="5">Run_A_D11</strain>
    </source>
</reference>
<dbReference type="GO" id="GO:0016757">
    <property type="term" value="F:glycosyltransferase activity"/>
    <property type="evidence" value="ECO:0007669"/>
    <property type="project" value="UniProtKB-KW"/>
</dbReference>
<dbReference type="GO" id="GO:1901135">
    <property type="term" value="P:carbohydrate derivative metabolic process"/>
    <property type="evidence" value="ECO:0007669"/>
    <property type="project" value="UniProtKB-ARBA"/>
</dbReference>
<name>W6MBZ9_9GAMM</name>
<dbReference type="Proteomes" id="UP000035760">
    <property type="component" value="Unassembled WGS sequence"/>
</dbReference>
<dbReference type="Pfam" id="PF13439">
    <property type="entry name" value="Glyco_transf_4"/>
    <property type="match status" value="1"/>
</dbReference>
<keyword evidence="1" id="KW-0328">Glycosyltransferase</keyword>
<accession>W6MBZ9</accession>